<evidence type="ECO:0000256" key="3">
    <source>
        <dbReference type="ARBA" id="ARBA00022712"/>
    </source>
</evidence>
<keyword evidence="7" id="KW-1185">Reference proteome</keyword>
<evidence type="ECO:0000313" key="6">
    <source>
        <dbReference type="EMBL" id="KAF7817686.1"/>
    </source>
</evidence>
<dbReference type="EMBL" id="JAAIUW010000009">
    <property type="protein sequence ID" value="KAF7817686.1"/>
    <property type="molecule type" value="Genomic_DNA"/>
</dbReference>
<evidence type="ECO:0000256" key="4">
    <source>
        <dbReference type="ARBA" id="ARBA00022741"/>
    </source>
</evidence>
<dbReference type="Proteomes" id="UP000634136">
    <property type="component" value="Unassembled WGS sequence"/>
</dbReference>
<dbReference type="GO" id="GO:0006400">
    <property type="term" value="P:tRNA modification"/>
    <property type="evidence" value="ECO:0007669"/>
    <property type="project" value="TreeGrafter"/>
</dbReference>
<comment type="caution">
    <text evidence="6">The sequence shown here is derived from an EMBL/GenBank/DDBJ whole genome shotgun (WGS) entry which is preliminary data.</text>
</comment>
<accession>A0A834WFR5</accession>
<sequence length="316" mass="35560">MGLTMDPFSLHHRKDKVVVIIGAIGTGESKLAINLAARFPPAEIVNSNKMQVYKGLNITTNKVTEEECCGVPHHLLGIADTNSNFTANDFTHHASSAIDSIVQRDCLPIVAGGSKSYIEALVQDDAAFRLKFECCFLWVDVDPLVLDLFLSKWVNRMIKSGQIDEVCPFFDPARDYNRGIRKTIRAHEFDQYFRTESIVDERSKKFLEAAIAKIKSNNCTLAHRQLQKIHHLHSMWKQNITRLDATKAFKKSAEKAEETWENQVVAKSHRIVHKFLYEESVVVSAAIVMMAVSPKQVVVATGPSMEEFSDLVTLTK</sequence>
<keyword evidence="2 6" id="KW-0808">Transferase</keyword>
<evidence type="ECO:0000256" key="1">
    <source>
        <dbReference type="ARBA" id="ARBA00005842"/>
    </source>
</evidence>
<dbReference type="PANTHER" id="PTHR11088">
    <property type="entry name" value="TRNA DIMETHYLALLYLTRANSFERASE"/>
    <property type="match status" value="1"/>
</dbReference>
<dbReference type="SUPFAM" id="SSF52540">
    <property type="entry name" value="P-loop containing nucleoside triphosphate hydrolases"/>
    <property type="match status" value="1"/>
</dbReference>
<reference evidence="6" key="1">
    <citation type="submission" date="2020-09" db="EMBL/GenBank/DDBJ databases">
        <title>Genome-Enabled Discovery of Anthraquinone Biosynthesis in Senna tora.</title>
        <authorList>
            <person name="Kang S.-H."/>
            <person name="Pandey R.P."/>
            <person name="Lee C.-M."/>
            <person name="Sim J.-S."/>
            <person name="Jeong J.-T."/>
            <person name="Choi B.-S."/>
            <person name="Jung M."/>
            <person name="Ginzburg D."/>
            <person name="Zhao K."/>
            <person name="Won S.Y."/>
            <person name="Oh T.-J."/>
            <person name="Yu Y."/>
            <person name="Kim N.-H."/>
            <person name="Lee O.R."/>
            <person name="Lee T.-H."/>
            <person name="Bashyal P."/>
            <person name="Kim T.-S."/>
            <person name="Lee W.-H."/>
            <person name="Kawkins C."/>
            <person name="Kim C.-K."/>
            <person name="Kim J.S."/>
            <person name="Ahn B.O."/>
            <person name="Rhee S.Y."/>
            <person name="Sohng J.K."/>
        </authorList>
    </citation>
    <scope>NUCLEOTIDE SEQUENCE</scope>
    <source>
        <tissue evidence="6">Leaf</tissue>
    </source>
</reference>
<dbReference type="Gene3D" id="1.10.287.890">
    <property type="entry name" value="Crystal structure of tRNA isopentenylpyrophosphate transferase (bh2366) domain"/>
    <property type="match status" value="1"/>
</dbReference>
<gene>
    <name evidence="6" type="ORF">G2W53_031655</name>
</gene>
<dbReference type="InterPro" id="IPR039657">
    <property type="entry name" value="Dimethylallyltransferase"/>
</dbReference>
<evidence type="ECO:0000313" key="7">
    <source>
        <dbReference type="Proteomes" id="UP000634136"/>
    </source>
</evidence>
<keyword evidence="3" id="KW-0203">Cytokinin biosynthesis</keyword>
<keyword evidence="5" id="KW-0067">ATP-binding</keyword>
<name>A0A834WFR5_9FABA</name>
<protein>
    <submittedName>
        <fullName evidence="6">Adenylate isopentenyltransferase 5, chloroplastic-like</fullName>
    </submittedName>
</protein>
<keyword evidence="4" id="KW-0547">Nucleotide-binding</keyword>
<proteinExistence type="inferred from homology"/>
<dbReference type="PANTHER" id="PTHR11088:SF74">
    <property type="entry name" value="ADENYLATE ISOPENTENYLTRANSFERASE 5, CHLOROPLASTIC"/>
    <property type="match status" value="1"/>
</dbReference>
<organism evidence="6 7">
    <name type="scientific">Senna tora</name>
    <dbReference type="NCBI Taxonomy" id="362788"/>
    <lineage>
        <taxon>Eukaryota</taxon>
        <taxon>Viridiplantae</taxon>
        <taxon>Streptophyta</taxon>
        <taxon>Embryophyta</taxon>
        <taxon>Tracheophyta</taxon>
        <taxon>Spermatophyta</taxon>
        <taxon>Magnoliopsida</taxon>
        <taxon>eudicotyledons</taxon>
        <taxon>Gunneridae</taxon>
        <taxon>Pentapetalae</taxon>
        <taxon>rosids</taxon>
        <taxon>fabids</taxon>
        <taxon>Fabales</taxon>
        <taxon>Fabaceae</taxon>
        <taxon>Caesalpinioideae</taxon>
        <taxon>Cassia clade</taxon>
        <taxon>Senna</taxon>
    </lineage>
</organism>
<dbReference type="Pfam" id="PF01715">
    <property type="entry name" value="IPPT"/>
    <property type="match status" value="2"/>
</dbReference>
<evidence type="ECO:0000256" key="5">
    <source>
        <dbReference type="ARBA" id="ARBA00022840"/>
    </source>
</evidence>
<dbReference type="InterPro" id="IPR027417">
    <property type="entry name" value="P-loop_NTPase"/>
</dbReference>
<dbReference type="GO" id="GO:0005739">
    <property type="term" value="C:mitochondrion"/>
    <property type="evidence" value="ECO:0007669"/>
    <property type="project" value="TreeGrafter"/>
</dbReference>
<dbReference type="GO" id="GO:0005524">
    <property type="term" value="F:ATP binding"/>
    <property type="evidence" value="ECO:0007669"/>
    <property type="project" value="UniProtKB-KW"/>
</dbReference>
<dbReference type="Gene3D" id="3.40.50.300">
    <property type="entry name" value="P-loop containing nucleotide triphosphate hydrolases"/>
    <property type="match status" value="1"/>
</dbReference>
<evidence type="ECO:0000256" key="2">
    <source>
        <dbReference type="ARBA" id="ARBA00022679"/>
    </source>
</evidence>
<dbReference type="AlphaFoldDB" id="A0A834WFR5"/>
<comment type="similarity">
    <text evidence="1">Belongs to the IPP transferase family.</text>
</comment>
<dbReference type="GO" id="GO:0009691">
    <property type="term" value="P:cytokinin biosynthetic process"/>
    <property type="evidence" value="ECO:0007669"/>
    <property type="project" value="UniProtKB-KW"/>
</dbReference>
<dbReference type="OrthoDB" id="775260at2759"/>
<dbReference type="GO" id="GO:0052381">
    <property type="term" value="F:tRNA dimethylallyltransferase activity"/>
    <property type="evidence" value="ECO:0007669"/>
    <property type="project" value="TreeGrafter"/>
</dbReference>